<feature type="compositionally biased region" description="Basic and acidic residues" evidence="1">
    <location>
        <begin position="1"/>
        <end position="22"/>
    </location>
</feature>
<dbReference type="Proteomes" id="UP000001745">
    <property type="component" value="Unassembled WGS sequence"/>
</dbReference>
<dbReference type="PhylomeDB" id="B8MUR9"/>
<feature type="non-terminal residue" evidence="2">
    <location>
        <position position="44"/>
    </location>
</feature>
<dbReference type="EMBL" id="EQ962661">
    <property type="protein sequence ID" value="EED11807.1"/>
    <property type="molecule type" value="Genomic_DNA"/>
</dbReference>
<feature type="compositionally biased region" description="Polar residues" evidence="1">
    <location>
        <begin position="33"/>
        <end position="44"/>
    </location>
</feature>
<protein>
    <submittedName>
        <fullName evidence="2">Uncharacterized protein</fullName>
    </submittedName>
</protein>
<feature type="region of interest" description="Disordered" evidence="1">
    <location>
        <begin position="1"/>
        <end position="44"/>
    </location>
</feature>
<evidence type="ECO:0000313" key="3">
    <source>
        <dbReference type="Proteomes" id="UP000001745"/>
    </source>
</evidence>
<dbReference type="RefSeq" id="XP_002488563.1">
    <property type="nucleotide sequence ID" value="XM_002488518.1"/>
</dbReference>
<dbReference type="AlphaFoldDB" id="B8MUR9"/>
<keyword evidence="3" id="KW-1185">Reference proteome</keyword>
<sequence>MNDLLLARKENHDLRTAHEKEKQKRQKSKKQLSNEQGISTEEAQ</sequence>
<evidence type="ECO:0000313" key="2">
    <source>
        <dbReference type="EMBL" id="EED11807.1"/>
    </source>
</evidence>
<organism evidence="2 3">
    <name type="scientific">Talaromyces stipitatus (strain ATCC 10500 / CBS 375.48 / QM 6759 / NRRL 1006)</name>
    <name type="common">Penicillium stipitatum</name>
    <dbReference type="NCBI Taxonomy" id="441959"/>
    <lineage>
        <taxon>Eukaryota</taxon>
        <taxon>Fungi</taxon>
        <taxon>Dikarya</taxon>
        <taxon>Ascomycota</taxon>
        <taxon>Pezizomycotina</taxon>
        <taxon>Eurotiomycetes</taxon>
        <taxon>Eurotiomycetidae</taxon>
        <taxon>Eurotiales</taxon>
        <taxon>Trichocomaceae</taxon>
        <taxon>Talaromyces</taxon>
        <taxon>Talaromyces sect. Talaromyces</taxon>
    </lineage>
</organism>
<dbReference type="HOGENOM" id="CLU_3227276_0_0_1"/>
<dbReference type="VEuPathDB" id="FungiDB:TSTA_109870"/>
<dbReference type="OrthoDB" id="4354814at2759"/>
<accession>B8MUR9</accession>
<name>B8MUR9_TALSN</name>
<evidence type="ECO:0000256" key="1">
    <source>
        <dbReference type="SAM" id="MobiDB-lite"/>
    </source>
</evidence>
<dbReference type="InParanoid" id="B8MUR9"/>
<reference evidence="3" key="1">
    <citation type="journal article" date="2015" name="Genome Announc.">
        <title>Genome sequence of the AIDS-associated pathogen Penicillium marneffei (ATCC18224) and its near taxonomic relative Talaromyces stipitatus (ATCC10500).</title>
        <authorList>
            <person name="Nierman W.C."/>
            <person name="Fedorova-Abrams N.D."/>
            <person name="Andrianopoulos A."/>
        </authorList>
    </citation>
    <scope>NUCLEOTIDE SEQUENCE [LARGE SCALE GENOMIC DNA]</scope>
    <source>
        <strain evidence="3">ATCC 10500 / CBS 375.48 / QM 6759 / NRRL 1006</strain>
    </source>
</reference>
<proteinExistence type="predicted"/>
<dbReference type="GeneID" id="8107219"/>
<gene>
    <name evidence="2" type="ORF">TSTA_109870</name>
</gene>